<dbReference type="InterPro" id="IPR017896">
    <property type="entry name" value="4Fe4S_Fe-S-bd"/>
</dbReference>
<comment type="caution">
    <text evidence="8">The sequence shown here is derived from an EMBL/GenBank/DDBJ whole genome shotgun (WGS) entry which is preliminary data.</text>
</comment>
<dbReference type="AlphaFoldDB" id="A0A1E5L2W3"/>
<protein>
    <recommendedName>
        <fullName evidence="6">Glycolate oxidase iron-sulfur subunit</fullName>
        <ecNumber evidence="6">1.1.99.14</ecNumber>
    </recommendedName>
</protein>
<dbReference type="Gene3D" id="1.10.1060.10">
    <property type="entry name" value="Alpha-helical ferredoxin"/>
    <property type="match status" value="1"/>
</dbReference>
<sequence length="427" mass="47010">MAQYILEHLEDDIIKCMKCGNCQAFCPIYKETKMEGDVARGKIQLAAAVLAGEIGYSPSVEKRLLNCLTCKACSANCPCGVDCTKIIVAARQALGAKKGLPKIKRAIFEVVKRPMIFDLSMRSAAIFSPLMFNKKGKLRVPVVLNPKKVYPLLSTSPVKNRLPEFNPASAEAKQRAKKPTKVALFTGCSMNYIYPNVGKSIVEILNANGVDVVIPKDQSCCGAPIYIHGDRKAAIGMAKGNIAAMNKHDDIEAIITGCGTCGSQWQKYFPEMMEDQPEAEKSKEYSKKVYDIAYFLTDILQIDTSLLGEVNRTVTYHDPCHLKRGMNVYKEPRQLLKSIPGLKFVEMKNADRCCGGAGSFSLTHFDLSMDIHKHKTEALKASGADTVVTGCGSCMMQFADGHDQAKIEVPIMHTMEVLAESYRNKKS</sequence>
<comment type="cofactor">
    <cofactor evidence="6">
        <name>[4Fe-4S] cluster</name>
        <dbReference type="ChEBI" id="CHEBI:49883"/>
    </cofactor>
    <text evidence="6">Binds 2 [4Fe-4S] clusters.</text>
</comment>
<dbReference type="EMBL" id="MJAT01000038">
    <property type="protein sequence ID" value="OEH84480.1"/>
    <property type="molecule type" value="Genomic_DNA"/>
</dbReference>
<dbReference type="InterPro" id="IPR009051">
    <property type="entry name" value="Helical_ferredxn"/>
</dbReference>
<keyword evidence="1 6" id="KW-0004">4Fe-4S</keyword>
<dbReference type="PROSITE" id="PS51379">
    <property type="entry name" value="4FE4S_FER_2"/>
    <property type="match status" value="1"/>
</dbReference>
<dbReference type="PROSITE" id="PS00198">
    <property type="entry name" value="4FE4S_FER_1"/>
    <property type="match status" value="2"/>
</dbReference>
<dbReference type="GO" id="GO:0051539">
    <property type="term" value="F:4 iron, 4 sulfur cluster binding"/>
    <property type="evidence" value="ECO:0007669"/>
    <property type="project" value="UniProtKB-UniRule"/>
</dbReference>
<dbReference type="OrthoDB" id="9770306at2"/>
<name>A0A1E5L2W3_9FIRM</name>
<evidence type="ECO:0000256" key="1">
    <source>
        <dbReference type="ARBA" id="ARBA00022485"/>
    </source>
</evidence>
<dbReference type="PIRSF" id="PIRSF000139">
    <property type="entry name" value="Glc_ox_4Fe-4S"/>
    <property type="match status" value="1"/>
</dbReference>
<dbReference type="InterPro" id="IPR004017">
    <property type="entry name" value="Cys_rich_dom"/>
</dbReference>
<dbReference type="Proteomes" id="UP000095255">
    <property type="component" value="Unassembled WGS sequence"/>
</dbReference>
<dbReference type="SUPFAM" id="SSF46548">
    <property type="entry name" value="alpha-helical ferredoxin"/>
    <property type="match status" value="1"/>
</dbReference>
<dbReference type="Pfam" id="PF13183">
    <property type="entry name" value="Fer4_8"/>
    <property type="match status" value="1"/>
</dbReference>
<keyword evidence="6" id="KW-0249">Electron transport</keyword>
<dbReference type="PANTHER" id="PTHR32479">
    <property type="entry name" value="GLYCOLATE OXIDASE IRON-SULFUR SUBUNIT"/>
    <property type="match status" value="1"/>
</dbReference>
<dbReference type="InterPro" id="IPR012257">
    <property type="entry name" value="Glc_ox_4Fe-4S"/>
</dbReference>
<keyword evidence="3" id="KW-0677">Repeat</keyword>
<evidence type="ECO:0000256" key="6">
    <source>
        <dbReference type="PIRNR" id="PIRNR000139"/>
    </source>
</evidence>
<dbReference type="GO" id="GO:0046872">
    <property type="term" value="F:metal ion binding"/>
    <property type="evidence" value="ECO:0007669"/>
    <property type="project" value="UniProtKB-UniRule"/>
</dbReference>
<dbReference type="RefSeq" id="WP_069703193.1">
    <property type="nucleotide sequence ID" value="NZ_MJAT01000038.1"/>
</dbReference>
<dbReference type="PANTHER" id="PTHR32479:SF20">
    <property type="entry name" value="GLYCOLATE OXIDASE IRON-SULFUR SUBUNIT"/>
    <property type="match status" value="1"/>
</dbReference>
<organism evidence="8 9">
    <name type="scientific">Desulfuribacillus stibiiarsenatis</name>
    <dbReference type="NCBI Taxonomy" id="1390249"/>
    <lineage>
        <taxon>Bacteria</taxon>
        <taxon>Bacillati</taxon>
        <taxon>Bacillota</taxon>
        <taxon>Desulfuribacillia</taxon>
        <taxon>Desulfuribacillales</taxon>
        <taxon>Desulfuribacillaceae</taxon>
        <taxon>Desulfuribacillus</taxon>
    </lineage>
</organism>
<dbReference type="InterPro" id="IPR017900">
    <property type="entry name" value="4Fe4S_Fe_S_CS"/>
</dbReference>
<evidence type="ECO:0000256" key="2">
    <source>
        <dbReference type="ARBA" id="ARBA00022723"/>
    </source>
</evidence>
<gene>
    <name evidence="8" type="ORF">BHU72_09750</name>
</gene>
<proteinExistence type="predicted"/>
<comment type="catalytic activity">
    <reaction evidence="6">
        <text>(R)-lactate + A = pyruvate + AH2</text>
        <dbReference type="Rhea" id="RHEA:15089"/>
        <dbReference type="ChEBI" id="CHEBI:13193"/>
        <dbReference type="ChEBI" id="CHEBI:15361"/>
        <dbReference type="ChEBI" id="CHEBI:16004"/>
        <dbReference type="ChEBI" id="CHEBI:17499"/>
    </reaction>
</comment>
<keyword evidence="5 6" id="KW-0411">Iron-sulfur</keyword>
<evidence type="ECO:0000259" key="7">
    <source>
        <dbReference type="PROSITE" id="PS51379"/>
    </source>
</evidence>
<comment type="catalytic activity">
    <reaction evidence="6">
        <text>glycolate + A = glyoxylate + AH2</text>
        <dbReference type="Rhea" id="RHEA:21264"/>
        <dbReference type="ChEBI" id="CHEBI:13193"/>
        <dbReference type="ChEBI" id="CHEBI:17499"/>
        <dbReference type="ChEBI" id="CHEBI:29805"/>
        <dbReference type="ChEBI" id="CHEBI:36655"/>
        <dbReference type="EC" id="1.1.99.14"/>
    </reaction>
</comment>
<reference evidence="8 9" key="1">
    <citation type="submission" date="2016-09" db="EMBL/GenBank/DDBJ databases">
        <title>Desulfuribacillus arsenicus sp. nov., an obligately anaerobic, dissimilatory arsenic- and antimonate-reducing bacterium isolated from anoxic sediments.</title>
        <authorList>
            <person name="Abin C.A."/>
            <person name="Hollibaugh J.T."/>
        </authorList>
    </citation>
    <scope>NUCLEOTIDE SEQUENCE [LARGE SCALE GENOMIC DNA]</scope>
    <source>
        <strain evidence="8 9">MLFW-2</strain>
    </source>
</reference>
<evidence type="ECO:0000313" key="9">
    <source>
        <dbReference type="Proteomes" id="UP000095255"/>
    </source>
</evidence>
<dbReference type="GO" id="GO:0019154">
    <property type="term" value="F:glycolate dehydrogenase activity"/>
    <property type="evidence" value="ECO:0007669"/>
    <property type="project" value="UniProtKB-EC"/>
</dbReference>
<comment type="function">
    <text evidence="6">Component of a complex that catalyzes the oxidation of glycolate to glyoxylate.</text>
</comment>
<dbReference type="STRING" id="1390249.BHU72_09750"/>
<evidence type="ECO:0000256" key="5">
    <source>
        <dbReference type="ARBA" id="ARBA00023014"/>
    </source>
</evidence>
<evidence type="ECO:0000256" key="3">
    <source>
        <dbReference type="ARBA" id="ARBA00022737"/>
    </source>
</evidence>
<keyword evidence="2 6" id="KW-0479">Metal-binding</keyword>
<keyword evidence="4 6" id="KW-0408">Iron</keyword>
<keyword evidence="6" id="KW-0813">Transport</keyword>
<evidence type="ECO:0000313" key="8">
    <source>
        <dbReference type="EMBL" id="OEH84480.1"/>
    </source>
</evidence>
<dbReference type="Pfam" id="PF02754">
    <property type="entry name" value="CCG"/>
    <property type="match status" value="2"/>
</dbReference>
<accession>A0A1E5L2W3</accession>
<keyword evidence="9" id="KW-1185">Reference proteome</keyword>
<feature type="domain" description="4Fe-4S ferredoxin-type" evidence="7">
    <location>
        <begin position="7"/>
        <end position="37"/>
    </location>
</feature>
<dbReference type="EC" id="1.1.99.14" evidence="6"/>
<evidence type="ECO:0000256" key="4">
    <source>
        <dbReference type="ARBA" id="ARBA00023004"/>
    </source>
</evidence>